<dbReference type="PRINTS" id="PR00080">
    <property type="entry name" value="SDRFAMILY"/>
</dbReference>
<sequence>MTIIAGQTVLLTGASRGIGTFIARALAKEKATIVGVSRSQQGLDKVAAEVKALGGKWIGITHDISQVEELPILVKEINQRVGSIDILINNAGLEIYKKFQDYSTAEMQSVLTVNLMSAMELSRLLLPTMLCQRRGHIVNIASLAGKKGSPYDSIYSASKAGLLMWGDSLRQELVDTGVKVSTICPGYISGQGMFADTGVPAPRLAGISTPADVANAVIQAIKHNQAEAIVNQDPITAGMTKLLMALWQIFPKFGDTVYQWMEVAKLNQLRIENQMQIALRTSDRKLMVTAKLDTEIKKA</sequence>
<dbReference type="InterPro" id="IPR036291">
    <property type="entry name" value="NAD(P)-bd_dom_sf"/>
</dbReference>
<evidence type="ECO:0000256" key="1">
    <source>
        <dbReference type="ARBA" id="ARBA00006484"/>
    </source>
</evidence>
<evidence type="ECO:0000313" key="4">
    <source>
        <dbReference type="EMBL" id="MBH8573699.1"/>
    </source>
</evidence>
<protein>
    <submittedName>
        <fullName evidence="4">SDR family NAD(P)-dependent oxidoreductase</fullName>
    </submittedName>
</protein>
<dbReference type="Pfam" id="PF00106">
    <property type="entry name" value="adh_short"/>
    <property type="match status" value="1"/>
</dbReference>
<evidence type="ECO:0000256" key="2">
    <source>
        <dbReference type="ARBA" id="ARBA00023002"/>
    </source>
</evidence>
<dbReference type="PANTHER" id="PTHR44196:SF1">
    <property type="entry name" value="DEHYDROGENASE_REDUCTASE SDR FAMILY MEMBER 7B"/>
    <property type="match status" value="1"/>
</dbReference>
<evidence type="ECO:0000256" key="3">
    <source>
        <dbReference type="RuleBase" id="RU000363"/>
    </source>
</evidence>
<dbReference type="Gene3D" id="3.40.50.720">
    <property type="entry name" value="NAD(P)-binding Rossmann-like Domain"/>
    <property type="match status" value="1"/>
</dbReference>
<reference evidence="4 5" key="1">
    <citation type="journal article" date="2021" name="Int. J. Syst. Evol. Microbiol.">
        <title>Amazonocrinis nigriterrae gen. nov., sp. nov., Atlanticothrix silvestris gen. nov., sp. nov. and Dendronalium phyllosphericum gen. nov., sp. nov., nostocacean cyanobacteria from Brazilian environments.</title>
        <authorList>
            <person name="Alvarenga D.O."/>
            <person name="Andreote A.P.D."/>
            <person name="Branco L.H.Z."/>
            <person name="Delbaje E."/>
            <person name="Cruz R.B."/>
            <person name="Varani A.M."/>
            <person name="Fiore M.F."/>
        </authorList>
    </citation>
    <scope>NUCLEOTIDE SEQUENCE [LARGE SCALE GENOMIC DNA]</scope>
    <source>
        <strain evidence="4 5">CENA369</strain>
    </source>
</reference>
<dbReference type="EMBL" id="JAECZA010000041">
    <property type="protein sequence ID" value="MBH8573699.1"/>
    <property type="molecule type" value="Genomic_DNA"/>
</dbReference>
<dbReference type="PIRSF" id="PIRSF000126">
    <property type="entry name" value="11-beta-HSD1"/>
    <property type="match status" value="1"/>
</dbReference>
<keyword evidence="5" id="KW-1185">Reference proteome</keyword>
<dbReference type="RefSeq" id="WP_214432546.1">
    <property type="nucleotide sequence ID" value="NZ_CAWPUQ010000231.1"/>
</dbReference>
<dbReference type="GO" id="GO:0016491">
    <property type="term" value="F:oxidoreductase activity"/>
    <property type="evidence" value="ECO:0007669"/>
    <property type="project" value="UniProtKB-KW"/>
</dbReference>
<dbReference type="Proteomes" id="UP000662314">
    <property type="component" value="Unassembled WGS sequence"/>
</dbReference>
<dbReference type="PRINTS" id="PR00081">
    <property type="entry name" value="GDHRDH"/>
</dbReference>
<dbReference type="InterPro" id="IPR002347">
    <property type="entry name" value="SDR_fam"/>
</dbReference>
<dbReference type="SUPFAM" id="SSF51735">
    <property type="entry name" value="NAD(P)-binding Rossmann-fold domains"/>
    <property type="match status" value="1"/>
</dbReference>
<evidence type="ECO:0000313" key="5">
    <source>
        <dbReference type="Proteomes" id="UP000662314"/>
    </source>
</evidence>
<comment type="similarity">
    <text evidence="1 3">Belongs to the short-chain dehydrogenases/reductases (SDR) family.</text>
</comment>
<proteinExistence type="inferred from homology"/>
<accession>A0A8J7LH80</accession>
<dbReference type="PANTHER" id="PTHR44196">
    <property type="entry name" value="DEHYDROGENASE/REDUCTASE SDR FAMILY MEMBER 7B"/>
    <property type="match status" value="1"/>
</dbReference>
<name>A0A8J7LH80_9NOST</name>
<gene>
    <name evidence="4" type="ORF">I8752_11850</name>
</gene>
<dbReference type="InterPro" id="IPR020904">
    <property type="entry name" value="Sc_DH/Rdtase_CS"/>
</dbReference>
<keyword evidence="2" id="KW-0560">Oxidoreductase</keyword>
<organism evidence="4 5">
    <name type="scientific">Dendronalium phyllosphericum CENA369</name>
    <dbReference type="NCBI Taxonomy" id="1725256"/>
    <lineage>
        <taxon>Bacteria</taxon>
        <taxon>Bacillati</taxon>
        <taxon>Cyanobacteriota</taxon>
        <taxon>Cyanophyceae</taxon>
        <taxon>Nostocales</taxon>
        <taxon>Nostocaceae</taxon>
        <taxon>Dendronalium</taxon>
        <taxon>Dendronalium phyllosphericum</taxon>
    </lineage>
</organism>
<dbReference type="AlphaFoldDB" id="A0A8J7LH80"/>
<comment type="caution">
    <text evidence="4">The sequence shown here is derived from an EMBL/GenBank/DDBJ whole genome shotgun (WGS) entry which is preliminary data.</text>
</comment>
<dbReference type="GO" id="GO:0016020">
    <property type="term" value="C:membrane"/>
    <property type="evidence" value="ECO:0007669"/>
    <property type="project" value="TreeGrafter"/>
</dbReference>
<dbReference type="PROSITE" id="PS00061">
    <property type="entry name" value="ADH_SHORT"/>
    <property type="match status" value="1"/>
</dbReference>